<feature type="site" description="Transition state stabilizer" evidence="9">
    <location>
        <position position="135"/>
    </location>
</feature>
<dbReference type="PANTHER" id="PTHR43126">
    <property type="entry name" value="D-ALANYL-D-ALANINE DIPEPTIDASE"/>
    <property type="match status" value="1"/>
</dbReference>
<evidence type="ECO:0000256" key="7">
    <source>
        <dbReference type="ARBA" id="ARBA00023049"/>
    </source>
</evidence>
<evidence type="ECO:0000256" key="3">
    <source>
        <dbReference type="ARBA" id="ARBA00022723"/>
    </source>
</evidence>
<dbReference type="PANTHER" id="PTHR43126:SF1">
    <property type="entry name" value="D-ALANYL-D-ALANINE DIPEPTIDASE"/>
    <property type="match status" value="1"/>
</dbReference>
<name>A0A3N2RK33_LYSEN</name>
<comment type="similarity">
    <text evidence="9 10">Belongs to the peptidase M15D family.</text>
</comment>
<keyword evidence="8 10" id="KW-0961">Cell wall biogenesis/degradation</keyword>
<gene>
    <name evidence="9" type="primary">ddpX</name>
    <name evidence="11" type="ORF">D9T17_06355</name>
</gene>
<dbReference type="GO" id="GO:0008270">
    <property type="term" value="F:zinc ion binding"/>
    <property type="evidence" value="ECO:0007669"/>
    <property type="project" value="UniProtKB-UniRule"/>
</dbReference>
<comment type="cofactor">
    <cofactor evidence="9">
        <name>Zn(2+)</name>
        <dbReference type="ChEBI" id="CHEBI:29105"/>
    </cofactor>
    <text evidence="9">Binds 1 zinc ion per subunit.</text>
</comment>
<dbReference type="SUPFAM" id="SSF55166">
    <property type="entry name" value="Hedgehog/DD-peptidase"/>
    <property type="match status" value="1"/>
</dbReference>
<keyword evidence="5 9" id="KW-0862">Zinc</keyword>
<evidence type="ECO:0000313" key="11">
    <source>
        <dbReference type="EMBL" id="ROU07822.1"/>
    </source>
</evidence>
<feature type="binding site" evidence="9">
    <location>
        <position position="186"/>
    </location>
    <ligand>
        <name>Zn(2+)</name>
        <dbReference type="ChEBI" id="CHEBI:29105"/>
        <note>catalytic</note>
    </ligand>
</feature>
<proteinExistence type="inferred from homology"/>
<feature type="binding site" evidence="9">
    <location>
        <position position="179"/>
    </location>
    <ligand>
        <name>Zn(2+)</name>
        <dbReference type="ChEBI" id="CHEBI:29105"/>
        <note>catalytic</note>
    </ligand>
</feature>
<evidence type="ECO:0000256" key="10">
    <source>
        <dbReference type="PIRNR" id="PIRNR026671"/>
    </source>
</evidence>
<feature type="active site" description="Proton donor/acceptor" evidence="9">
    <location>
        <position position="246"/>
    </location>
</feature>
<evidence type="ECO:0000313" key="12">
    <source>
        <dbReference type="Proteomes" id="UP000275910"/>
    </source>
</evidence>
<keyword evidence="6 9" id="KW-0224">Dipeptidase</keyword>
<dbReference type="Proteomes" id="UP000275910">
    <property type="component" value="Unassembled WGS sequence"/>
</dbReference>
<dbReference type="GO" id="GO:0160237">
    <property type="term" value="F:D-Ala-D-Ala dipeptidase activity"/>
    <property type="evidence" value="ECO:0007669"/>
    <property type="project" value="UniProtKB-EC"/>
</dbReference>
<dbReference type="InterPro" id="IPR009045">
    <property type="entry name" value="Zn_M74/Hedgehog-like"/>
</dbReference>
<evidence type="ECO:0000256" key="2">
    <source>
        <dbReference type="ARBA" id="ARBA00022670"/>
    </source>
</evidence>
<keyword evidence="2 9" id="KW-0645">Protease</keyword>
<sequence>MKTWRSRASAIAVEACALLVLIGCVAAVRSPQARTGPAPAPAFAPVAAAPVAAVAPTISTAQDAAAAGMVEIRSLVPDIDLEIRYAGGDNFVGRPVAGYLGAACYLHRPVAQALARVERELRAQGLRLRIYDCYRPVRAVRDFVAWAADPDDQKTKPRYYPALDKSRLLGDYISPTSGHSRGATLDLTLLEPSGAGYAPLDMGTGFDFFDELAHTDAPGASLAQRGHRQRLRAAMQREGFENYPLEWWHYTFKPEPTPRTAFDFPVK</sequence>
<organism evidence="11 12">
    <name type="scientific">Lysobacter enzymogenes</name>
    <dbReference type="NCBI Taxonomy" id="69"/>
    <lineage>
        <taxon>Bacteria</taxon>
        <taxon>Pseudomonadati</taxon>
        <taxon>Pseudomonadota</taxon>
        <taxon>Gammaproteobacteria</taxon>
        <taxon>Lysobacterales</taxon>
        <taxon>Lysobacteraceae</taxon>
        <taxon>Lysobacter</taxon>
    </lineage>
</organism>
<dbReference type="EMBL" id="RCTY01000019">
    <property type="protein sequence ID" value="ROU07822.1"/>
    <property type="molecule type" value="Genomic_DNA"/>
</dbReference>
<feature type="binding site" evidence="9">
    <location>
        <position position="249"/>
    </location>
    <ligand>
        <name>Zn(2+)</name>
        <dbReference type="ChEBI" id="CHEBI:29105"/>
        <note>catalytic</note>
    </ligand>
</feature>
<evidence type="ECO:0000256" key="1">
    <source>
        <dbReference type="ARBA" id="ARBA00001362"/>
    </source>
</evidence>
<reference evidence="11 12" key="1">
    <citation type="submission" date="2018-10" db="EMBL/GenBank/DDBJ databases">
        <title>The genome of Lysobacter enzymogenes OH11.</title>
        <authorList>
            <person name="Liu F."/>
            <person name="Zhao Y."/>
            <person name="Qian G."/>
            <person name="Chen Y."/>
            <person name="Xu H."/>
        </authorList>
    </citation>
    <scope>NUCLEOTIDE SEQUENCE [LARGE SCALE GENOMIC DNA]</scope>
    <source>
        <strain evidence="11 12">OH11</strain>
    </source>
</reference>
<comment type="function">
    <text evidence="9 10">Catalyzes hydrolysis of the D-alanyl-D-alanine dipeptide.</text>
</comment>
<evidence type="ECO:0000256" key="5">
    <source>
        <dbReference type="ARBA" id="ARBA00022833"/>
    </source>
</evidence>
<dbReference type="Gene3D" id="3.30.1380.10">
    <property type="match status" value="1"/>
</dbReference>
<accession>A0A3N2RK33</accession>
<dbReference type="EC" id="3.4.13.22" evidence="9 10"/>
<protein>
    <recommendedName>
        <fullName evidence="9 10">D-alanyl-D-alanine dipeptidase</fullName>
        <shortName evidence="9 10">D-Ala-D-Ala dipeptidase</shortName>
        <ecNumber evidence="9 10">3.4.13.22</ecNumber>
    </recommendedName>
</protein>
<dbReference type="Pfam" id="PF01427">
    <property type="entry name" value="Peptidase_M15"/>
    <property type="match status" value="1"/>
</dbReference>
<comment type="caution">
    <text evidence="11">The sequence shown here is derived from an EMBL/GenBank/DDBJ whole genome shotgun (WGS) entry which is preliminary data.</text>
</comment>
<keyword evidence="4 9" id="KW-0378">Hydrolase</keyword>
<dbReference type="GO" id="GO:0071555">
    <property type="term" value="P:cell wall organization"/>
    <property type="evidence" value="ECO:0007669"/>
    <property type="project" value="UniProtKB-KW"/>
</dbReference>
<comment type="catalytic activity">
    <reaction evidence="1 9 10">
        <text>D-alanyl-D-alanine + H2O = 2 D-alanine</text>
        <dbReference type="Rhea" id="RHEA:20661"/>
        <dbReference type="ChEBI" id="CHEBI:15377"/>
        <dbReference type="ChEBI" id="CHEBI:57416"/>
        <dbReference type="ChEBI" id="CHEBI:57822"/>
        <dbReference type="EC" id="3.4.13.22"/>
    </reaction>
</comment>
<dbReference type="CDD" id="cd14817">
    <property type="entry name" value="D-Ala-D-Ala_dipeptidase_VanX"/>
    <property type="match status" value="1"/>
</dbReference>
<evidence type="ECO:0000256" key="6">
    <source>
        <dbReference type="ARBA" id="ARBA00022997"/>
    </source>
</evidence>
<dbReference type="RefSeq" id="WP_123646646.1">
    <property type="nucleotide sequence ID" value="NZ_RCTY01000019.1"/>
</dbReference>
<evidence type="ECO:0000256" key="9">
    <source>
        <dbReference type="HAMAP-Rule" id="MF_01924"/>
    </source>
</evidence>
<dbReference type="GO" id="GO:0006508">
    <property type="term" value="P:proteolysis"/>
    <property type="evidence" value="ECO:0007669"/>
    <property type="project" value="UniProtKB-KW"/>
</dbReference>
<dbReference type="InterPro" id="IPR000755">
    <property type="entry name" value="A_A_dipeptidase"/>
</dbReference>
<keyword evidence="7 9" id="KW-0482">Metalloprotease</keyword>
<evidence type="ECO:0000256" key="4">
    <source>
        <dbReference type="ARBA" id="ARBA00022801"/>
    </source>
</evidence>
<dbReference type="GO" id="GO:0008237">
    <property type="term" value="F:metallopeptidase activity"/>
    <property type="evidence" value="ECO:0007669"/>
    <property type="project" value="UniProtKB-KW"/>
</dbReference>
<dbReference type="HAMAP" id="MF_01924">
    <property type="entry name" value="A_A_dipeptidase"/>
    <property type="match status" value="1"/>
</dbReference>
<evidence type="ECO:0000256" key="8">
    <source>
        <dbReference type="ARBA" id="ARBA00023316"/>
    </source>
</evidence>
<dbReference type="PIRSF" id="PIRSF026671">
    <property type="entry name" value="AA_dipeptidase"/>
    <property type="match status" value="1"/>
</dbReference>
<keyword evidence="3 9" id="KW-0479">Metal-binding</keyword>
<dbReference type="AlphaFoldDB" id="A0A3N2RK33"/>